<dbReference type="PATRIC" id="fig|571913.6.peg.5173"/>
<dbReference type="InterPro" id="IPR036013">
    <property type="entry name" value="Band_7/SPFH_dom_sf"/>
</dbReference>
<evidence type="ECO:0000259" key="2">
    <source>
        <dbReference type="Pfam" id="PF01145"/>
    </source>
</evidence>
<dbReference type="Proteomes" id="UP000066480">
    <property type="component" value="Chromosome"/>
</dbReference>
<evidence type="ECO:0000256" key="1">
    <source>
        <dbReference type="ARBA" id="ARBA00008164"/>
    </source>
</evidence>
<dbReference type="GO" id="GO:0005886">
    <property type="term" value="C:plasma membrane"/>
    <property type="evidence" value="ECO:0007669"/>
    <property type="project" value="InterPro"/>
</dbReference>
<comment type="similarity">
    <text evidence="1">Belongs to the band 7/mec-2 family.</text>
</comment>
<dbReference type="InterPro" id="IPR001107">
    <property type="entry name" value="Band_7"/>
</dbReference>
<reference evidence="3 4" key="1">
    <citation type="submission" date="2015-03" db="EMBL/GenBank/DDBJ databases">
        <title>Luteipulveratus halotolerans sp. nov., a novel actinobacterium (Dermacoccaceae) from Sarawak, Malaysia.</title>
        <authorList>
            <person name="Juboi H."/>
            <person name="Basik A."/>
            <person name="Shamsul S.S."/>
            <person name="Arnold P."/>
            <person name="Schmitt E.K."/>
            <person name="Sanglier J.-J."/>
            <person name="Yeo T."/>
        </authorList>
    </citation>
    <scope>NUCLEOTIDE SEQUENCE [LARGE SCALE GENOMIC DNA]</scope>
    <source>
        <strain evidence="3 4">MN07-A0370</strain>
    </source>
</reference>
<organism evidence="3 4">
    <name type="scientific">Luteipulveratus mongoliensis</name>
    <dbReference type="NCBI Taxonomy" id="571913"/>
    <lineage>
        <taxon>Bacteria</taxon>
        <taxon>Bacillati</taxon>
        <taxon>Actinomycetota</taxon>
        <taxon>Actinomycetes</taxon>
        <taxon>Micrococcales</taxon>
        <taxon>Dermacoccaceae</taxon>
        <taxon>Luteipulveratus</taxon>
    </lineage>
</organism>
<dbReference type="Pfam" id="PF01145">
    <property type="entry name" value="Band_7"/>
    <property type="match status" value="1"/>
</dbReference>
<feature type="domain" description="Band 7" evidence="2">
    <location>
        <begin position="7"/>
        <end position="176"/>
    </location>
</feature>
<dbReference type="InterPro" id="IPR001972">
    <property type="entry name" value="Stomatin_HflK_fam"/>
</dbReference>
<dbReference type="RefSeq" id="WP_052596235.1">
    <property type="nucleotide sequence ID" value="NZ_CP011112.1"/>
</dbReference>
<dbReference type="InterPro" id="IPR043202">
    <property type="entry name" value="Band-7_stomatin-like"/>
</dbReference>
<dbReference type="SUPFAM" id="SSF117892">
    <property type="entry name" value="Band 7/SPFH domain"/>
    <property type="match status" value="1"/>
</dbReference>
<dbReference type="PANTHER" id="PTHR10264">
    <property type="entry name" value="BAND 7 PROTEIN-RELATED"/>
    <property type="match status" value="1"/>
</dbReference>
<dbReference type="KEGG" id="lmoi:VV02_25535"/>
<evidence type="ECO:0000313" key="4">
    <source>
        <dbReference type="Proteomes" id="UP000066480"/>
    </source>
</evidence>
<proteinExistence type="inferred from homology"/>
<dbReference type="PANTHER" id="PTHR10264:SF83">
    <property type="entry name" value="BLL5629 PROTEIN"/>
    <property type="match status" value="1"/>
</dbReference>
<dbReference type="PRINTS" id="PR00721">
    <property type="entry name" value="STOMATIN"/>
</dbReference>
<accession>A0A0K1JNY4</accession>
<gene>
    <name evidence="3" type="ORF">VV02_25535</name>
</gene>
<name>A0A0K1JNY4_9MICO</name>
<dbReference type="Gene3D" id="3.30.479.30">
    <property type="entry name" value="Band 7 domain"/>
    <property type="match status" value="1"/>
</dbReference>
<protein>
    <recommendedName>
        <fullName evidence="2">Band 7 domain-containing protein</fullName>
    </recommendedName>
</protein>
<evidence type="ECO:0000313" key="3">
    <source>
        <dbReference type="EMBL" id="AKU18426.1"/>
    </source>
</evidence>
<dbReference type="STRING" id="571913.VV02_25535"/>
<dbReference type="AlphaFoldDB" id="A0A0K1JNY4"/>
<sequence>MSLFHIIVPTRHARLVYKNGALLTVLESGRHRKVRQATYVDVDLREQVLTTAMQEVPTSDGLLVRATLALRWAVTDPVRFHEVSAKPLETVYLAAQIALRDLMGDNALEVVIQRGGRTPTGDLTAAVASVGERVGIDVLELVLKDVLMPSEIRAAATDLAAAKQRGQARLEEARAETAALRSMANGAQLLDRHPALAQLRLVQSLPPGARVSLQIGDADAPSDD</sequence>
<keyword evidence="4" id="KW-1185">Reference proteome</keyword>
<dbReference type="EMBL" id="CP011112">
    <property type="protein sequence ID" value="AKU18426.1"/>
    <property type="molecule type" value="Genomic_DNA"/>
</dbReference>
<dbReference type="OrthoDB" id="3285280at2"/>